<protein>
    <recommendedName>
        <fullName evidence="3">N-acetylmuramic acid 6-phosphate etherase</fullName>
        <shortName evidence="3">MurNAc-6-P etherase</shortName>
        <ecNumber evidence="3">4.2.1.126</ecNumber>
    </recommendedName>
    <alternativeName>
        <fullName evidence="3">N-acetylmuramic acid 6-phosphate hydrolase</fullName>
    </alternativeName>
    <alternativeName>
        <fullName evidence="3">N-acetylmuramic acid 6-phosphate lyase</fullName>
    </alternativeName>
</protein>
<dbReference type="GO" id="GO:0016835">
    <property type="term" value="F:carbon-oxygen lyase activity"/>
    <property type="evidence" value="ECO:0007669"/>
    <property type="project" value="UniProtKB-UniRule"/>
</dbReference>
<dbReference type="InterPro" id="IPR046348">
    <property type="entry name" value="SIS_dom_sf"/>
</dbReference>
<dbReference type="InterPro" id="IPR005488">
    <property type="entry name" value="Etherase_MurQ"/>
</dbReference>
<dbReference type="EC" id="4.2.1.126" evidence="3"/>
<evidence type="ECO:0000313" key="6">
    <source>
        <dbReference type="Proteomes" id="UP000515708"/>
    </source>
</evidence>
<dbReference type="GO" id="GO:0046348">
    <property type="term" value="P:amino sugar catabolic process"/>
    <property type="evidence" value="ECO:0007669"/>
    <property type="project" value="InterPro"/>
</dbReference>
<comment type="miscellaneous">
    <text evidence="3">A lyase-type mechanism (elimination/hydration) is suggested for the cleavage of the lactyl ether bond of MurNAc 6-phosphate, with the formation of an alpha,beta-unsaturated aldehyde intermediate with (E)-stereochemistry, followed by the syn addition of water to give product.</text>
</comment>
<evidence type="ECO:0000256" key="3">
    <source>
        <dbReference type="HAMAP-Rule" id="MF_00068"/>
    </source>
</evidence>
<dbReference type="PANTHER" id="PTHR10088">
    <property type="entry name" value="GLUCOKINASE REGULATORY PROTEIN"/>
    <property type="match status" value="1"/>
</dbReference>
<accession>A0A7D8AL59</accession>
<dbReference type="PANTHER" id="PTHR10088:SF4">
    <property type="entry name" value="GLUCOKINASE REGULATORY PROTEIN"/>
    <property type="match status" value="1"/>
</dbReference>
<feature type="active site" evidence="3">
    <location>
        <position position="139"/>
    </location>
</feature>
<dbReference type="Gene3D" id="1.10.8.1080">
    <property type="match status" value="1"/>
</dbReference>
<dbReference type="RefSeq" id="WP_182252200.1">
    <property type="nucleotide sequence ID" value="NZ_CP043732.1"/>
</dbReference>
<feature type="active site" description="Proton donor" evidence="3">
    <location>
        <position position="108"/>
    </location>
</feature>
<dbReference type="HAMAP" id="MF_00068">
    <property type="entry name" value="MurQ"/>
    <property type="match status" value="1"/>
</dbReference>
<dbReference type="EMBL" id="CP043732">
    <property type="protein sequence ID" value="QMU97187.1"/>
    <property type="molecule type" value="Genomic_DNA"/>
</dbReference>
<dbReference type="SUPFAM" id="SSF53697">
    <property type="entry name" value="SIS domain"/>
    <property type="match status" value="1"/>
</dbReference>
<dbReference type="Proteomes" id="UP000515708">
    <property type="component" value="Chromosome"/>
</dbReference>
<sequence length="334" mass="34217">MTGHATGGQERRTSIGLTDEQTALDAELEGLATERVLDDELMLDALSASELVAMMNDRDARIAESVREAAPVISAAIEATSTRMRAGGRLIYVGAGTSGRLGVLDASEVPPTFGTSGDVVIGLIAGGPNALVSSIEAAEDSEESGAADLAQFAPGPLDTVVGIASSGRTPYVVGALRHATAHGALTVGLVCNTEAPISSMVDFGIELDVGPEIVTGSTRLGAGTATKMVLNMFSTITMIGLGKTYKTLMVDVKASNAKLVHRAVRIVMLATGADNAVARTALEVADWNAKLAIATIATGLGVDAARRELEASGGMLRKVITDATASALSGKERR</sequence>
<evidence type="ECO:0000256" key="2">
    <source>
        <dbReference type="ARBA" id="ARBA00023277"/>
    </source>
</evidence>
<dbReference type="Pfam" id="PF22645">
    <property type="entry name" value="GKRP_SIS_N"/>
    <property type="match status" value="1"/>
</dbReference>
<dbReference type="GO" id="GO:0097173">
    <property type="term" value="P:N-acetylmuramic acid catabolic process"/>
    <property type="evidence" value="ECO:0007669"/>
    <property type="project" value="UniProtKB-UniPathway"/>
</dbReference>
<comment type="pathway">
    <text evidence="3">Amino-sugar metabolism; N-acetylmuramate degradation.</text>
</comment>
<gene>
    <name evidence="3 5" type="primary">murQ</name>
    <name evidence="5" type="ORF">FVO59_08085</name>
</gene>
<dbReference type="GO" id="GO:0016803">
    <property type="term" value="F:ether hydrolase activity"/>
    <property type="evidence" value="ECO:0007669"/>
    <property type="project" value="TreeGrafter"/>
</dbReference>
<proteinExistence type="inferred from homology"/>
<evidence type="ECO:0000256" key="1">
    <source>
        <dbReference type="ARBA" id="ARBA00023239"/>
    </source>
</evidence>
<comment type="catalytic activity">
    <reaction evidence="3">
        <text>N-acetyl-D-muramate 6-phosphate + H2O = N-acetyl-D-glucosamine 6-phosphate + (R)-lactate</text>
        <dbReference type="Rhea" id="RHEA:26410"/>
        <dbReference type="ChEBI" id="CHEBI:15377"/>
        <dbReference type="ChEBI" id="CHEBI:16004"/>
        <dbReference type="ChEBI" id="CHEBI:57513"/>
        <dbReference type="ChEBI" id="CHEBI:58722"/>
        <dbReference type="EC" id="4.2.1.126"/>
    </reaction>
</comment>
<dbReference type="Gene3D" id="3.40.50.10490">
    <property type="entry name" value="Glucose-6-phosphate isomerase like protein, domain 1"/>
    <property type="match status" value="1"/>
</dbReference>
<organism evidence="5 6">
    <name type="scientific">Microbacterium esteraromaticum</name>
    <dbReference type="NCBI Taxonomy" id="57043"/>
    <lineage>
        <taxon>Bacteria</taxon>
        <taxon>Bacillati</taxon>
        <taxon>Actinomycetota</taxon>
        <taxon>Actinomycetes</taxon>
        <taxon>Micrococcales</taxon>
        <taxon>Microbacteriaceae</taxon>
        <taxon>Microbacterium</taxon>
    </lineage>
</organism>
<comment type="similarity">
    <text evidence="3">Belongs to the GCKR-like family. MurNAc-6-P etherase subfamily.</text>
</comment>
<dbReference type="PROSITE" id="PS51464">
    <property type="entry name" value="SIS"/>
    <property type="match status" value="1"/>
</dbReference>
<name>A0A7D8AL59_9MICO</name>
<evidence type="ECO:0000313" key="5">
    <source>
        <dbReference type="EMBL" id="QMU97187.1"/>
    </source>
</evidence>
<dbReference type="InterPro" id="IPR001347">
    <property type="entry name" value="SIS_dom"/>
</dbReference>
<reference evidence="5 6" key="1">
    <citation type="journal article" date="2020" name="Front. Microbiol.">
        <title>Design of Bacterial Strain-Specific qPCR Assays Using NGS Data and Publicly Available Resources and Its Application to Track Biocontrol Strains.</title>
        <authorList>
            <person name="Hernandez I."/>
            <person name="Sant C."/>
            <person name="Martinez R."/>
            <person name="Fernandez C."/>
        </authorList>
    </citation>
    <scope>NUCLEOTIDE SEQUENCE [LARGE SCALE GENOMIC DNA]</scope>
    <source>
        <strain evidence="5 6">B24</strain>
    </source>
</reference>
<dbReference type="NCBIfam" id="TIGR00274">
    <property type="entry name" value="N-acetylmuramic acid 6-phosphate etherase"/>
    <property type="match status" value="1"/>
</dbReference>
<keyword evidence="1 3" id="KW-0456">Lyase</keyword>
<comment type="subunit">
    <text evidence="3">Homodimer.</text>
</comment>
<dbReference type="NCBIfam" id="NF003915">
    <property type="entry name" value="PRK05441.1"/>
    <property type="match status" value="1"/>
</dbReference>
<feature type="domain" description="SIS" evidence="4">
    <location>
        <begin position="80"/>
        <end position="243"/>
    </location>
</feature>
<dbReference type="UniPathway" id="UPA00342"/>
<keyword evidence="2 3" id="KW-0119">Carbohydrate metabolism</keyword>
<dbReference type="GO" id="GO:0009254">
    <property type="term" value="P:peptidoglycan turnover"/>
    <property type="evidence" value="ECO:0007669"/>
    <property type="project" value="TreeGrafter"/>
</dbReference>
<evidence type="ECO:0000259" key="4">
    <source>
        <dbReference type="PROSITE" id="PS51464"/>
    </source>
</evidence>
<dbReference type="AlphaFoldDB" id="A0A7D8AL59"/>
<dbReference type="CDD" id="cd05007">
    <property type="entry name" value="SIS_Etherase"/>
    <property type="match status" value="1"/>
</dbReference>
<dbReference type="GO" id="GO:0097367">
    <property type="term" value="F:carbohydrate derivative binding"/>
    <property type="evidence" value="ECO:0007669"/>
    <property type="project" value="InterPro"/>
</dbReference>
<dbReference type="InterPro" id="IPR040190">
    <property type="entry name" value="MURQ/GCKR"/>
</dbReference>
<dbReference type="NCBIfam" id="NF009222">
    <property type="entry name" value="PRK12570.1"/>
    <property type="match status" value="1"/>
</dbReference>
<comment type="function">
    <text evidence="3">Specifically catalyzes the cleavage of the D-lactyl ether substituent of MurNAc 6-phosphate, producing GlcNAc 6-phosphate and D-lactate.</text>
</comment>
<dbReference type="FunFam" id="3.40.50.10490:FF:000014">
    <property type="entry name" value="N-acetylmuramic acid 6-phosphate etherase"/>
    <property type="match status" value="1"/>
</dbReference>